<keyword evidence="2" id="KW-1185">Reference proteome</keyword>
<protein>
    <submittedName>
        <fullName evidence="1">Putative DNA-binding protein (MmcQ/YjbR family)</fullName>
    </submittedName>
</protein>
<comment type="caution">
    <text evidence="1">The sequence shown here is derived from an EMBL/GenBank/DDBJ whole genome shotgun (WGS) entry which is preliminary data.</text>
</comment>
<evidence type="ECO:0000313" key="1">
    <source>
        <dbReference type="EMBL" id="TDO24889.1"/>
    </source>
</evidence>
<keyword evidence="1" id="KW-0238">DNA-binding</keyword>
<dbReference type="OrthoDB" id="9789813at2"/>
<dbReference type="PANTHER" id="PTHR35145:SF1">
    <property type="entry name" value="CYTOPLASMIC PROTEIN"/>
    <property type="match status" value="1"/>
</dbReference>
<sequence>MDIEMFRTFCLGLPGTTEDLKWGEHLCFLIHEKIYVIASLDEGTISFKCEPEEFNDLVARDGIRQAAHFAKGQWITLQDIEVVTDRELKVLITRSRELVLAKLPKKLQALYLPDIT</sequence>
<dbReference type="SUPFAM" id="SSF142906">
    <property type="entry name" value="YjbR-like"/>
    <property type="match status" value="1"/>
</dbReference>
<dbReference type="InterPro" id="IPR007351">
    <property type="entry name" value="YjbR"/>
</dbReference>
<dbReference type="EMBL" id="SNWM01000001">
    <property type="protein sequence ID" value="TDO24889.1"/>
    <property type="molecule type" value="Genomic_DNA"/>
</dbReference>
<dbReference type="GO" id="GO:0003677">
    <property type="term" value="F:DNA binding"/>
    <property type="evidence" value="ECO:0007669"/>
    <property type="project" value="UniProtKB-KW"/>
</dbReference>
<dbReference type="PANTHER" id="PTHR35145">
    <property type="entry name" value="CYTOPLASMIC PROTEIN-RELATED"/>
    <property type="match status" value="1"/>
</dbReference>
<gene>
    <name evidence="1" type="ORF">CLV32_1184</name>
</gene>
<accession>A0A4R6IR74</accession>
<dbReference type="InterPro" id="IPR038056">
    <property type="entry name" value="YjbR-like_sf"/>
</dbReference>
<dbReference type="Pfam" id="PF04237">
    <property type="entry name" value="YjbR"/>
    <property type="match status" value="1"/>
</dbReference>
<evidence type="ECO:0000313" key="2">
    <source>
        <dbReference type="Proteomes" id="UP000295499"/>
    </source>
</evidence>
<name>A0A4R6IR74_9SPHI</name>
<proteinExistence type="predicted"/>
<dbReference type="Gene3D" id="3.90.1150.30">
    <property type="match status" value="1"/>
</dbReference>
<reference evidence="1 2" key="1">
    <citation type="submission" date="2019-03" db="EMBL/GenBank/DDBJ databases">
        <title>Genomic Encyclopedia of Archaeal and Bacterial Type Strains, Phase II (KMG-II): from individual species to whole genera.</title>
        <authorList>
            <person name="Goeker M."/>
        </authorList>
    </citation>
    <scope>NUCLEOTIDE SEQUENCE [LARGE SCALE GENOMIC DNA]</scope>
    <source>
        <strain evidence="1 2">DSM 19034</strain>
    </source>
</reference>
<dbReference type="AlphaFoldDB" id="A0A4R6IR74"/>
<dbReference type="Proteomes" id="UP000295499">
    <property type="component" value="Unassembled WGS sequence"/>
</dbReference>
<dbReference type="RefSeq" id="WP_133553259.1">
    <property type="nucleotide sequence ID" value="NZ_SNWM01000001.1"/>
</dbReference>
<organism evidence="1 2">
    <name type="scientific">Pedobacter duraquae</name>
    <dbReference type="NCBI Taxonomy" id="425511"/>
    <lineage>
        <taxon>Bacteria</taxon>
        <taxon>Pseudomonadati</taxon>
        <taxon>Bacteroidota</taxon>
        <taxon>Sphingobacteriia</taxon>
        <taxon>Sphingobacteriales</taxon>
        <taxon>Sphingobacteriaceae</taxon>
        <taxon>Pedobacter</taxon>
    </lineage>
</organism>
<dbReference type="InterPro" id="IPR058532">
    <property type="entry name" value="YjbR/MT2646/Rv2570-like"/>
</dbReference>